<comment type="catalytic activity">
    <reaction evidence="5">
        <text>(6S)-5-formyl-5,6,7,8-tetrahydrofolate + ATP = (6R)-5,10-methenyltetrahydrofolate + ADP + phosphate</text>
        <dbReference type="Rhea" id="RHEA:10488"/>
        <dbReference type="ChEBI" id="CHEBI:30616"/>
        <dbReference type="ChEBI" id="CHEBI:43474"/>
        <dbReference type="ChEBI" id="CHEBI:57455"/>
        <dbReference type="ChEBI" id="CHEBI:57457"/>
        <dbReference type="ChEBI" id="CHEBI:456216"/>
        <dbReference type="EC" id="6.3.3.2"/>
    </reaction>
</comment>
<keyword evidence="2 4" id="KW-0547">Nucleotide-binding</keyword>
<protein>
    <recommendedName>
        <fullName evidence="5">5-formyltetrahydrofolate cyclo-ligase</fullName>
        <ecNumber evidence="5">6.3.3.2</ecNumber>
    </recommendedName>
</protein>
<dbReference type="InterPro" id="IPR024185">
    <property type="entry name" value="FTHF_cligase-like_sf"/>
</dbReference>
<feature type="binding site" evidence="4">
    <location>
        <begin position="131"/>
        <end position="139"/>
    </location>
    <ligand>
        <name>ATP</name>
        <dbReference type="ChEBI" id="CHEBI:30616"/>
    </ligand>
</feature>
<feature type="binding site" evidence="4">
    <location>
        <begin position="6"/>
        <end position="10"/>
    </location>
    <ligand>
        <name>ATP</name>
        <dbReference type="ChEBI" id="CHEBI:30616"/>
    </ligand>
</feature>
<dbReference type="Gene3D" id="3.40.50.10420">
    <property type="entry name" value="NagB/RpiA/CoA transferase-like"/>
    <property type="match status" value="1"/>
</dbReference>
<name>A0A7W6NZA9_9HYPH</name>
<dbReference type="RefSeq" id="WP_183789187.1">
    <property type="nucleotide sequence ID" value="NZ_JACIDU010000002.1"/>
</dbReference>
<dbReference type="EC" id="6.3.3.2" evidence="5"/>
<evidence type="ECO:0000256" key="3">
    <source>
        <dbReference type="ARBA" id="ARBA00022840"/>
    </source>
</evidence>
<evidence type="ECO:0000256" key="2">
    <source>
        <dbReference type="ARBA" id="ARBA00022741"/>
    </source>
</evidence>
<comment type="caution">
    <text evidence="6">The sequence shown here is derived from an EMBL/GenBank/DDBJ whole genome shotgun (WGS) entry which is preliminary data.</text>
</comment>
<dbReference type="InterPro" id="IPR037171">
    <property type="entry name" value="NagB/RpiA_transferase-like"/>
</dbReference>
<sequence>MSGDTKAGLRAARLAIRDDLSITERAEKSTAIQRHGLAGLDVPPGAIISGYYPIRSEADIMPLMAMLSEKGARLCLPAVLDRETIVFRAYDPAEPLVDAGWGTMGPRPDAPLVDPDIILLPLSVFDGRGNRIGYGAGHYDRAIDRMRKRGLSPRLIGVAFACQEVAAVPEDPHDVPMAAILTETGLRILPDPN</sequence>
<dbReference type="NCBIfam" id="TIGR02727">
    <property type="entry name" value="MTHFS_bact"/>
    <property type="match status" value="1"/>
</dbReference>
<comment type="cofactor">
    <cofactor evidence="5">
        <name>Mg(2+)</name>
        <dbReference type="ChEBI" id="CHEBI:18420"/>
    </cofactor>
</comment>
<dbReference type="AlphaFoldDB" id="A0A7W6NZA9"/>
<dbReference type="Pfam" id="PF01812">
    <property type="entry name" value="5-FTHF_cyc-lig"/>
    <property type="match status" value="1"/>
</dbReference>
<keyword evidence="5" id="KW-0460">Magnesium</keyword>
<dbReference type="EMBL" id="JACIDU010000002">
    <property type="protein sequence ID" value="MBB4102034.1"/>
    <property type="molecule type" value="Genomic_DNA"/>
</dbReference>
<proteinExistence type="inferred from homology"/>
<dbReference type="GO" id="GO:0030272">
    <property type="term" value="F:5-formyltetrahydrofolate cyclo-ligase activity"/>
    <property type="evidence" value="ECO:0007669"/>
    <property type="project" value="UniProtKB-EC"/>
</dbReference>
<keyword evidence="5" id="KW-0479">Metal-binding</keyword>
<dbReference type="PANTHER" id="PTHR23407">
    <property type="entry name" value="ATPASE INHIBITOR/5-FORMYLTETRAHYDROFOLATE CYCLO-LIGASE"/>
    <property type="match status" value="1"/>
</dbReference>
<evidence type="ECO:0000313" key="7">
    <source>
        <dbReference type="Proteomes" id="UP000584824"/>
    </source>
</evidence>
<dbReference type="Proteomes" id="UP000584824">
    <property type="component" value="Unassembled WGS sequence"/>
</dbReference>
<organism evidence="6 7">
    <name type="scientific">Allorhizobium borbori</name>
    <dbReference type="NCBI Taxonomy" id="485907"/>
    <lineage>
        <taxon>Bacteria</taxon>
        <taxon>Pseudomonadati</taxon>
        <taxon>Pseudomonadota</taxon>
        <taxon>Alphaproteobacteria</taxon>
        <taxon>Hyphomicrobiales</taxon>
        <taxon>Rhizobiaceae</taxon>
        <taxon>Rhizobium/Agrobacterium group</taxon>
        <taxon>Allorhizobium</taxon>
    </lineage>
</organism>
<dbReference type="SUPFAM" id="SSF100950">
    <property type="entry name" value="NagB/RpiA/CoA transferase-like"/>
    <property type="match status" value="1"/>
</dbReference>
<dbReference type="InterPro" id="IPR002698">
    <property type="entry name" value="FTHF_cligase"/>
</dbReference>
<dbReference type="GO" id="GO:0005524">
    <property type="term" value="F:ATP binding"/>
    <property type="evidence" value="ECO:0007669"/>
    <property type="project" value="UniProtKB-KW"/>
</dbReference>
<evidence type="ECO:0000256" key="4">
    <source>
        <dbReference type="PIRSR" id="PIRSR006806-1"/>
    </source>
</evidence>
<dbReference type="PIRSF" id="PIRSF006806">
    <property type="entry name" value="FTHF_cligase"/>
    <property type="match status" value="1"/>
</dbReference>
<gene>
    <name evidence="6" type="ORF">GGQ66_000562</name>
</gene>
<reference evidence="6 7" key="1">
    <citation type="submission" date="2020-08" db="EMBL/GenBank/DDBJ databases">
        <title>Genomic Encyclopedia of Type Strains, Phase IV (KMG-IV): sequencing the most valuable type-strain genomes for metagenomic binning, comparative biology and taxonomic classification.</title>
        <authorList>
            <person name="Goeker M."/>
        </authorList>
    </citation>
    <scope>NUCLEOTIDE SEQUENCE [LARGE SCALE GENOMIC DNA]</scope>
    <source>
        <strain evidence="6 7">DSM 26385</strain>
    </source>
</reference>
<evidence type="ECO:0000313" key="6">
    <source>
        <dbReference type="EMBL" id="MBB4102034.1"/>
    </source>
</evidence>
<evidence type="ECO:0000256" key="5">
    <source>
        <dbReference type="RuleBase" id="RU361279"/>
    </source>
</evidence>
<keyword evidence="6" id="KW-0436">Ligase</keyword>
<dbReference type="GO" id="GO:0046872">
    <property type="term" value="F:metal ion binding"/>
    <property type="evidence" value="ECO:0007669"/>
    <property type="project" value="UniProtKB-KW"/>
</dbReference>
<keyword evidence="3 4" id="KW-0067">ATP-binding</keyword>
<keyword evidence="7" id="KW-1185">Reference proteome</keyword>
<dbReference type="PANTHER" id="PTHR23407:SF1">
    <property type="entry name" value="5-FORMYLTETRAHYDROFOLATE CYCLO-LIGASE"/>
    <property type="match status" value="1"/>
</dbReference>
<accession>A0A7W6NZA9</accession>
<comment type="similarity">
    <text evidence="1 5">Belongs to the 5-formyltetrahydrofolate cyclo-ligase family.</text>
</comment>
<feature type="binding site" evidence="4">
    <location>
        <position position="57"/>
    </location>
    <ligand>
        <name>substrate</name>
    </ligand>
</feature>
<dbReference type="GO" id="GO:0009396">
    <property type="term" value="P:folic acid-containing compound biosynthetic process"/>
    <property type="evidence" value="ECO:0007669"/>
    <property type="project" value="TreeGrafter"/>
</dbReference>
<evidence type="ECO:0000256" key="1">
    <source>
        <dbReference type="ARBA" id="ARBA00010638"/>
    </source>
</evidence>
<dbReference type="GO" id="GO:0035999">
    <property type="term" value="P:tetrahydrofolate interconversion"/>
    <property type="evidence" value="ECO:0007669"/>
    <property type="project" value="TreeGrafter"/>
</dbReference>